<keyword evidence="2" id="KW-1003">Cell membrane</keyword>
<feature type="transmembrane region" description="Helical" evidence="6">
    <location>
        <begin position="40"/>
        <end position="65"/>
    </location>
</feature>
<reference evidence="7 8" key="1">
    <citation type="journal article" date="2014" name="Int. J. Syst. Evol. Microbiol.">
        <title>Complete genome sequence of Corynebacterium casei LMG S-19264T (=DSM 44701T), isolated from a smear-ripened cheese.</title>
        <authorList>
            <consortium name="US DOE Joint Genome Institute (JGI-PGF)"/>
            <person name="Walter F."/>
            <person name="Albersmeier A."/>
            <person name="Kalinowski J."/>
            <person name="Ruckert C."/>
        </authorList>
    </citation>
    <scope>NUCLEOTIDE SEQUENCE [LARGE SCALE GENOMIC DNA]</scope>
    <source>
        <strain evidence="7 8">KCTC 23968</strain>
    </source>
</reference>
<keyword evidence="3 6" id="KW-0812">Transmembrane</keyword>
<feature type="transmembrane region" description="Helical" evidence="6">
    <location>
        <begin position="6"/>
        <end position="28"/>
    </location>
</feature>
<evidence type="ECO:0000313" key="7">
    <source>
        <dbReference type="EMBL" id="GGX74191.1"/>
    </source>
</evidence>
<evidence type="ECO:0000256" key="5">
    <source>
        <dbReference type="ARBA" id="ARBA00023136"/>
    </source>
</evidence>
<comment type="subcellular location">
    <subcellularLocation>
        <location evidence="1">Cell membrane</location>
        <topology evidence="1">Multi-pass membrane protein</topology>
    </subcellularLocation>
</comment>
<proteinExistence type="predicted"/>
<evidence type="ECO:0000256" key="6">
    <source>
        <dbReference type="SAM" id="Phobius"/>
    </source>
</evidence>
<keyword evidence="5 6" id="KW-0472">Membrane</keyword>
<keyword evidence="4 6" id="KW-1133">Transmembrane helix</keyword>
<accession>A0A918KSG6</accession>
<feature type="transmembrane region" description="Helical" evidence="6">
    <location>
        <begin position="116"/>
        <end position="137"/>
    </location>
</feature>
<feature type="transmembrane region" description="Helical" evidence="6">
    <location>
        <begin position="77"/>
        <end position="95"/>
    </location>
</feature>
<dbReference type="Proteomes" id="UP000600865">
    <property type="component" value="Unassembled WGS sequence"/>
</dbReference>
<feature type="transmembrane region" description="Helical" evidence="6">
    <location>
        <begin position="184"/>
        <end position="202"/>
    </location>
</feature>
<evidence type="ECO:0000256" key="2">
    <source>
        <dbReference type="ARBA" id="ARBA00022475"/>
    </source>
</evidence>
<dbReference type="AlphaFoldDB" id="A0A918KSG6"/>
<dbReference type="PANTHER" id="PTHR30086">
    <property type="entry name" value="ARGININE EXPORTER PROTEIN ARGO"/>
    <property type="match status" value="1"/>
</dbReference>
<evidence type="ECO:0000256" key="4">
    <source>
        <dbReference type="ARBA" id="ARBA00022989"/>
    </source>
</evidence>
<protein>
    <submittedName>
        <fullName evidence="7">Amino acid transporter LysE</fullName>
    </submittedName>
</protein>
<comment type="caution">
    <text evidence="7">The sequence shown here is derived from an EMBL/GenBank/DDBJ whole genome shotgun (WGS) entry which is preliminary data.</text>
</comment>
<feature type="transmembrane region" description="Helical" evidence="6">
    <location>
        <begin position="143"/>
        <end position="172"/>
    </location>
</feature>
<dbReference type="GO" id="GO:0015171">
    <property type="term" value="F:amino acid transmembrane transporter activity"/>
    <property type="evidence" value="ECO:0007669"/>
    <property type="project" value="TreeGrafter"/>
</dbReference>
<keyword evidence="8" id="KW-1185">Reference proteome</keyword>
<dbReference type="PANTHER" id="PTHR30086:SF20">
    <property type="entry name" value="ARGININE EXPORTER PROTEIN ARGO-RELATED"/>
    <property type="match status" value="1"/>
</dbReference>
<organism evidence="7 8">
    <name type="scientific">Litorimonas cladophorae</name>
    <dbReference type="NCBI Taxonomy" id="1220491"/>
    <lineage>
        <taxon>Bacteria</taxon>
        <taxon>Pseudomonadati</taxon>
        <taxon>Pseudomonadota</taxon>
        <taxon>Alphaproteobacteria</taxon>
        <taxon>Maricaulales</taxon>
        <taxon>Robiginitomaculaceae</taxon>
    </lineage>
</organism>
<gene>
    <name evidence="7" type="ORF">GCM10011309_25410</name>
</gene>
<evidence type="ECO:0000256" key="1">
    <source>
        <dbReference type="ARBA" id="ARBA00004651"/>
    </source>
</evidence>
<dbReference type="RefSeq" id="WP_189586836.1">
    <property type="nucleotide sequence ID" value="NZ_BMYV01000003.1"/>
</dbReference>
<dbReference type="EMBL" id="BMYV01000003">
    <property type="protein sequence ID" value="GGX74191.1"/>
    <property type="molecule type" value="Genomic_DNA"/>
</dbReference>
<name>A0A918KSG6_9PROT</name>
<evidence type="ECO:0000313" key="8">
    <source>
        <dbReference type="Proteomes" id="UP000600865"/>
    </source>
</evidence>
<sequence length="205" mass="22158">MEFGVWLSLVALFFTGGLTPGPAVMLVLASSFRYGFKPALLPALGVASANVLWLCLAASGTAALFEIYPRATLGLKILGILVLTWMAISVIFGPLPRLEPDPDDIPKRGRLYAKGFLLQITSPMPLVYFGMLLPLYFSPDLPLASQFLTMLVTVTVLELFGLSVYAYAAGAIRRFLQKPRTGRIFNILIGLIMIASGIFAVLSTA</sequence>
<dbReference type="GO" id="GO:0005886">
    <property type="term" value="C:plasma membrane"/>
    <property type="evidence" value="ECO:0007669"/>
    <property type="project" value="UniProtKB-SubCell"/>
</dbReference>
<dbReference type="InterPro" id="IPR001123">
    <property type="entry name" value="LeuE-type"/>
</dbReference>
<dbReference type="Pfam" id="PF01810">
    <property type="entry name" value="LysE"/>
    <property type="match status" value="1"/>
</dbReference>
<evidence type="ECO:0000256" key="3">
    <source>
        <dbReference type="ARBA" id="ARBA00022692"/>
    </source>
</evidence>